<dbReference type="InterPro" id="IPR050322">
    <property type="entry name" value="Fe-S_cluster_asmbl/transfer"/>
</dbReference>
<dbReference type="InterPro" id="IPR000361">
    <property type="entry name" value="ATAP_core_dom"/>
</dbReference>
<comment type="caution">
    <text evidence="3">The sequence shown here is derived from an EMBL/GenBank/DDBJ whole genome shotgun (WGS) entry which is preliminary data.</text>
</comment>
<proteinExistence type="predicted"/>
<dbReference type="OrthoDB" id="333486at2759"/>
<dbReference type="GO" id="GO:0016226">
    <property type="term" value="P:iron-sulfur cluster assembly"/>
    <property type="evidence" value="ECO:0007669"/>
    <property type="project" value="TreeGrafter"/>
</dbReference>
<dbReference type="PANTHER" id="PTHR10072">
    <property type="entry name" value="IRON-SULFUR CLUSTER ASSEMBLY PROTEIN"/>
    <property type="match status" value="1"/>
</dbReference>
<accession>A0A433DDM6</accession>
<evidence type="ECO:0000313" key="4">
    <source>
        <dbReference type="Proteomes" id="UP000268093"/>
    </source>
</evidence>
<dbReference type="GO" id="GO:0051537">
    <property type="term" value="F:2 iron, 2 sulfur cluster binding"/>
    <property type="evidence" value="ECO:0007669"/>
    <property type="project" value="TreeGrafter"/>
</dbReference>
<dbReference type="InterPro" id="IPR035903">
    <property type="entry name" value="HesB-like_dom_sf"/>
</dbReference>
<evidence type="ECO:0000256" key="1">
    <source>
        <dbReference type="SAM" id="MobiDB-lite"/>
    </source>
</evidence>
<dbReference type="Gene3D" id="2.60.300.12">
    <property type="entry name" value="HesB-like domain"/>
    <property type="match status" value="1"/>
</dbReference>
<dbReference type="PANTHER" id="PTHR10072:SF41">
    <property type="entry name" value="IRON-SULFUR CLUSTER ASSEMBLY 1 HOMOLOG, MITOCHONDRIAL"/>
    <property type="match status" value="1"/>
</dbReference>
<protein>
    <recommendedName>
        <fullName evidence="2">Core domain-containing protein</fullName>
    </recommendedName>
</protein>
<evidence type="ECO:0000313" key="3">
    <source>
        <dbReference type="EMBL" id="RUP48918.1"/>
    </source>
</evidence>
<organism evidence="3 4">
    <name type="scientific">Jimgerdemannia flammicorona</name>
    <dbReference type="NCBI Taxonomy" id="994334"/>
    <lineage>
        <taxon>Eukaryota</taxon>
        <taxon>Fungi</taxon>
        <taxon>Fungi incertae sedis</taxon>
        <taxon>Mucoromycota</taxon>
        <taxon>Mucoromycotina</taxon>
        <taxon>Endogonomycetes</taxon>
        <taxon>Endogonales</taxon>
        <taxon>Endogonaceae</taxon>
        <taxon>Jimgerdemannia</taxon>
    </lineage>
</organism>
<dbReference type="AlphaFoldDB" id="A0A433DDM6"/>
<dbReference type="EMBL" id="RBNI01002788">
    <property type="protein sequence ID" value="RUP48918.1"/>
    <property type="molecule type" value="Genomic_DNA"/>
</dbReference>
<dbReference type="SUPFAM" id="SSF89360">
    <property type="entry name" value="HesB-like domain"/>
    <property type="match status" value="1"/>
</dbReference>
<dbReference type="GO" id="GO:0005739">
    <property type="term" value="C:mitochondrion"/>
    <property type="evidence" value="ECO:0007669"/>
    <property type="project" value="TreeGrafter"/>
</dbReference>
<dbReference type="Proteomes" id="UP000268093">
    <property type="component" value="Unassembled WGS sequence"/>
</dbReference>
<name>A0A433DDM6_9FUNG</name>
<evidence type="ECO:0000259" key="2">
    <source>
        <dbReference type="Pfam" id="PF01521"/>
    </source>
</evidence>
<gene>
    <name evidence="3" type="ORF">BC936DRAFT_143652</name>
</gene>
<dbReference type="Pfam" id="PF01521">
    <property type="entry name" value="Fe-S_biosyn"/>
    <property type="match status" value="1"/>
</dbReference>
<sequence length="655" mass="72429">MPFPTQLLRQAATKNISPTSASSKLRLRKAALTLTPSAIERLRQLKTGPDPRLLRVGVKAKGCSGNSYTLELTEKKGKFDEVVQQDGELSKMLFAMRQTWDLMEQASDDVDFGVSAQYVTVLVDSKALLTILGSEMDYVEGRLASQFIFNNPNAKGPTDLTLRLVLTRPNSTTAMSPTESETHPQHPLIPRLRSHLHALPPEFRHALRVTLRAFALGWTISSIGSVLGLLVKVLASRTRRPVVSRILADILRVLQFSVTRNGMPWLFAGVFGGYKFVDEVMRRRDVRQRSSEKFPASSPSKDSDDATAPRRAFLATLLAAYLSLLLVHRRFPRTPTVDLTLFAIVRAMDVGAHIAYHSDRVRGVVPAWTLEHADVVVFAVASAEIMFAFFYEPDRLPKTYVRWIAEMAAMEPRLLTVIRLLRSGEMRYGVDTGHNGIMGAYCIELGLPERLADMRRRRLPCVILHSGKTDGCEAHAIRKWVSGFWKALKVGFWLDLPPRSPPPASPLPPSSAPLDPILLPPPRAPGLLPIFSLPRHLHRPGLVFGVPGPHTHRLPGPTPPPTATRQDFRALTWMPALRAFATHREQAPQGRDGSIRCAPCPVRRLGEGCCRIGVQDGGRRLGGSEGGRRVWNICGGCGYCCQGYGQREGECETGG</sequence>
<feature type="domain" description="Core" evidence="2">
    <location>
        <begin position="32"/>
        <end position="87"/>
    </location>
</feature>
<feature type="region of interest" description="Disordered" evidence="1">
    <location>
        <begin position="288"/>
        <end position="307"/>
    </location>
</feature>
<keyword evidence="4" id="KW-1185">Reference proteome</keyword>
<reference evidence="3 4" key="1">
    <citation type="journal article" date="2018" name="New Phytol.">
        <title>Phylogenomics of Endogonaceae and evolution of mycorrhizas within Mucoromycota.</title>
        <authorList>
            <person name="Chang Y."/>
            <person name="Desiro A."/>
            <person name="Na H."/>
            <person name="Sandor L."/>
            <person name="Lipzen A."/>
            <person name="Clum A."/>
            <person name="Barry K."/>
            <person name="Grigoriev I.V."/>
            <person name="Martin F.M."/>
            <person name="Stajich J.E."/>
            <person name="Smith M.E."/>
            <person name="Bonito G."/>
            <person name="Spatafora J.W."/>
        </authorList>
    </citation>
    <scope>NUCLEOTIDE SEQUENCE [LARGE SCALE GENOMIC DNA]</scope>
    <source>
        <strain evidence="3 4">GMNB39</strain>
    </source>
</reference>